<keyword evidence="1" id="KW-0812">Transmembrane</keyword>
<dbReference type="AlphaFoldDB" id="A0A919KBL7"/>
<dbReference type="RefSeq" id="WP_203791277.1">
    <property type="nucleotide sequence ID" value="NZ_BOMV01000124.1"/>
</dbReference>
<accession>A0A919KBL7</accession>
<dbReference type="EMBL" id="BOMV01000124">
    <property type="protein sequence ID" value="GIF02199.1"/>
    <property type="molecule type" value="Genomic_DNA"/>
</dbReference>
<protein>
    <submittedName>
        <fullName evidence="2">Uncharacterized protein</fullName>
    </submittedName>
</protein>
<name>A0A919KBL7_9ACTN</name>
<keyword evidence="1" id="KW-0472">Membrane</keyword>
<gene>
    <name evidence="2" type="ORF">Ari01nite_96630</name>
</gene>
<feature type="transmembrane region" description="Helical" evidence="1">
    <location>
        <begin position="29"/>
        <end position="51"/>
    </location>
</feature>
<organism evidence="2 3">
    <name type="scientific">Paractinoplanes rishiriensis</name>
    <dbReference type="NCBI Taxonomy" id="1050105"/>
    <lineage>
        <taxon>Bacteria</taxon>
        <taxon>Bacillati</taxon>
        <taxon>Actinomycetota</taxon>
        <taxon>Actinomycetes</taxon>
        <taxon>Micromonosporales</taxon>
        <taxon>Micromonosporaceae</taxon>
        <taxon>Paractinoplanes</taxon>
    </lineage>
</organism>
<evidence type="ECO:0000256" key="1">
    <source>
        <dbReference type="SAM" id="Phobius"/>
    </source>
</evidence>
<proteinExistence type="predicted"/>
<keyword evidence="1" id="KW-1133">Transmembrane helix</keyword>
<dbReference type="Proteomes" id="UP000636960">
    <property type="component" value="Unassembled WGS sequence"/>
</dbReference>
<keyword evidence="3" id="KW-1185">Reference proteome</keyword>
<reference evidence="2" key="1">
    <citation type="submission" date="2021-01" db="EMBL/GenBank/DDBJ databases">
        <title>Whole genome shotgun sequence of Actinoplanes rishiriensis NBRC 108556.</title>
        <authorList>
            <person name="Komaki H."/>
            <person name="Tamura T."/>
        </authorList>
    </citation>
    <scope>NUCLEOTIDE SEQUENCE</scope>
    <source>
        <strain evidence="2">NBRC 108556</strain>
    </source>
</reference>
<comment type="caution">
    <text evidence="2">The sequence shown here is derived from an EMBL/GenBank/DDBJ whole genome shotgun (WGS) entry which is preliminary data.</text>
</comment>
<sequence>MPLINSDDLGERIARPGRFMPRLWQSPEAAAIIGVVFLVLGAALLGAALVFPR</sequence>
<evidence type="ECO:0000313" key="3">
    <source>
        <dbReference type="Proteomes" id="UP000636960"/>
    </source>
</evidence>
<evidence type="ECO:0000313" key="2">
    <source>
        <dbReference type="EMBL" id="GIF02199.1"/>
    </source>
</evidence>